<reference evidence="1 2" key="1">
    <citation type="submission" date="2018-11" db="EMBL/GenBank/DDBJ databases">
        <authorList>
            <consortium name="Pathogen Informatics"/>
        </authorList>
    </citation>
    <scope>NUCLEOTIDE SEQUENCE [LARGE SCALE GENOMIC DNA]</scope>
    <source>
        <strain>Denwood</strain>
        <strain evidence="2">Zambia</strain>
    </source>
</reference>
<accession>A0A183NZZ1</accession>
<proteinExistence type="predicted"/>
<gene>
    <name evidence="1" type="ORF">SMTD_LOCUS7677</name>
</gene>
<evidence type="ECO:0000313" key="2">
    <source>
        <dbReference type="Proteomes" id="UP000269396"/>
    </source>
</evidence>
<dbReference type="Proteomes" id="UP000269396">
    <property type="component" value="Unassembled WGS sequence"/>
</dbReference>
<protein>
    <submittedName>
        <fullName evidence="1">Uncharacterized protein</fullName>
    </submittedName>
</protein>
<organism evidence="1 2">
    <name type="scientific">Schistosoma mattheei</name>
    <dbReference type="NCBI Taxonomy" id="31246"/>
    <lineage>
        <taxon>Eukaryota</taxon>
        <taxon>Metazoa</taxon>
        <taxon>Spiralia</taxon>
        <taxon>Lophotrochozoa</taxon>
        <taxon>Platyhelminthes</taxon>
        <taxon>Trematoda</taxon>
        <taxon>Digenea</taxon>
        <taxon>Strigeidida</taxon>
        <taxon>Schistosomatoidea</taxon>
        <taxon>Schistosomatidae</taxon>
        <taxon>Schistosoma</taxon>
    </lineage>
</organism>
<dbReference type="AlphaFoldDB" id="A0A183NZZ1"/>
<name>A0A183NZZ1_9TREM</name>
<sequence>MQLDDLDFAYNLALLSHTQQQMQEKTTSVAAASAKVGLNIHKRKSKILRYNTTCTNQITLDGEALDDVKTFTYLGSITNEHGGCDTDVKSRIGKARVAYLQLKSIWNSKQLSTNTRVRIFSTNIKTVLLYGGGNLENYENHHPENTIVY</sequence>
<keyword evidence="2" id="KW-1185">Reference proteome</keyword>
<dbReference type="PANTHER" id="PTHR47027">
    <property type="entry name" value="REVERSE TRANSCRIPTASE DOMAIN-CONTAINING PROTEIN"/>
    <property type="match status" value="1"/>
</dbReference>
<evidence type="ECO:0000313" key="1">
    <source>
        <dbReference type="EMBL" id="VDP40853.1"/>
    </source>
</evidence>
<dbReference type="EMBL" id="UZAL01028392">
    <property type="protein sequence ID" value="VDP40853.1"/>
    <property type="molecule type" value="Genomic_DNA"/>
</dbReference>
<dbReference type="PANTHER" id="PTHR47027:SF25">
    <property type="entry name" value="REVERSE TRANSCRIPTASE DOMAIN-CONTAINING PROTEIN"/>
    <property type="match status" value="1"/>
</dbReference>
<dbReference type="Pfam" id="PF20049">
    <property type="entry name" value="DUF6451"/>
    <property type="match status" value="1"/>
</dbReference>
<dbReference type="InterPro" id="IPR045609">
    <property type="entry name" value="DUF6451"/>
</dbReference>